<comment type="caution">
    <text evidence="1">The sequence shown here is derived from an EMBL/GenBank/DDBJ whole genome shotgun (WGS) entry which is preliminary data.</text>
</comment>
<dbReference type="InterPro" id="IPR036404">
    <property type="entry name" value="Jacalin-like_lectin_dom_sf"/>
</dbReference>
<protein>
    <recommendedName>
        <fullName evidence="3">Jacalin-type lectin domain-containing protein</fullName>
    </recommendedName>
</protein>
<dbReference type="Gene3D" id="2.170.15.10">
    <property type="entry name" value="Proaerolysin, chain A, domain 3"/>
    <property type="match status" value="1"/>
</dbReference>
<reference evidence="1 2" key="1">
    <citation type="journal article" date="2018" name="IMA Fungus">
        <title>IMA Genome-F 9: Draft genome sequence of Annulohypoxylon stygium, Aspergillus mulundensis, Berkeleyomyces basicola (syn. Thielaviopsis basicola), Ceratocystis smalleyi, two Cercospora beticola strains, Coleophoma cylindrospora, Fusarium fracticaudum, Phialophora cf. hyalina, and Morchella septimelata.</title>
        <authorList>
            <person name="Wingfield B.D."/>
            <person name="Bills G.F."/>
            <person name="Dong Y."/>
            <person name="Huang W."/>
            <person name="Nel W.J."/>
            <person name="Swalarsk-Parry B.S."/>
            <person name="Vaghefi N."/>
            <person name="Wilken P.M."/>
            <person name="An Z."/>
            <person name="de Beer Z.W."/>
            <person name="De Vos L."/>
            <person name="Chen L."/>
            <person name="Duong T.A."/>
            <person name="Gao Y."/>
            <person name="Hammerbacher A."/>
            <person name="Kikkert J.R."/>
            <person name="Li Y."/>
            <person name="Li H."/>
            <person name="Li K."/>
            <person name="Li Q."/>
            <person name="Liu X."/>
            <person name="Ma X."/>
            <person name="Naidoo K."/>
            <person name="Pethybridge S.J."/>
            <person name="Sun J."/>
            <person name="Steenkamp E.T."/>
            <person name="van der Nest M.A."/>
            <person name="van Wyk S."/>
            <person name="Wingfield M.J."/>
            <person name="Xiong C."/>
            <person name="Yue Q."/>
            <person name="Zhang X."/>
        </authorList>
    </citation>
    <scope>NUCLEOTIDE SEQUENCE [LARGE SCALE GENOMIC DNA]</scope>
    <source>
        <strain evidence="1 2">DSM 5745</strain>
    </source>
</reference>
<dbReference type="OrthoDB" id="3758675at2759"/>
<dbReference type="Gene3D" id="2.100.10.30">
    <property type="entry name" value="Jacalin-like lectin domain"/>
    <property type="match status" value="1"/>
</dbReference>
<dbReference type="Proteomes" id="UP000256690">
    <property type="component" value="Unassembled WGS sequence"/>
</dbReference>
<evidence type="ECO:0000313" key="1">
    <source>
        <dbReference type="EMBL" id="RDW90656.1"/>
    </source>
</evidence>
<dbReference type="RefSeq" id="XP_026607610.1">
    <property type="nucleotide sequence ID" value="XM_026744447.1"/>
</dbReference>
<dbReference type="GeneID" id="38112801"/>
<gene>
    <name evidence="1" type="ORF">DSM5745_02431</name>
</gene>
<dbReference type="SUPFAM" id="SSF56973">
    <property type="entry name" value="Aerolisin/ETX pore-forming domain"/>
    <property type="match status" value="1"/>
</dbReference>
<name>A0A3D8SWH7_9EURO</name>
<sequence>MSSDYIVENDWVGGHRGEKKEYCKIEQGLTLKSIRVYYDDNKYYIRGITLTWSDNTTDEIGKAIRDGLSFFPEPDERFNYFILYNNHEYGSAERLGKIVSTTTLGHTFNPGRKPDGNLAHNMALGSGILLGMGVATDGDSILAAKPLFLKQYQSILSDVDLDLPTNGEGISPQDVKTWHFKSSDAEWSVEGEHEVTETSTWTQETESTFGVDFKVLGEIPGIVSVEGGFNWQRSSKQTHGTEHSEKTTYRWSLGGTLAKGQNLRVTAKTAQGVLEIPYTAEITITMKDGKELKYKEGGTYSNVKWADVDVVTEDEA</sequence>
<keyword evidence="2" id="KW-1185">Reference proteome</keyword>
<dbReference type="AlphaFoldDB" id="A0A3D8SWH7"/>
<organism evidence="1 2">
    <name type="scientific">Aspergillus mulundensis</name>
    <dbReference type="NCBI Taxonomy" id="1810919"/>
    <lineage>
        <taxon>Eukaryota</taxon>
        <taxon>Fungi</taxon>
        <taxon>Dikarya</taxon>
        <taxon>Ascomycota</taxon>
        <taxon>Pezizomycotina</taxon>
        <taxon>Eurotiomycetes</taxon>
        <taxon>Eurotiomycetidae</taxon>
        <taxon>Eurotiales</taxon>
        <taxon>Aspergillaceae</taxon>
        <taxon>Aspergillus</taxon>
        <taxon>Aspergillus subgen. Nidulantes</taxon>
    </lineage>
</organism>
<accession>A0A3D8SWH7</accession>
<evidence type="ECO:0000313" key="2">
    <source>
        <dbReference type="Proteomes" id="UP000256690"/>
    </source>
</evidence>
<evidence type="ECO:0008006" key="3">
    <source>
        <dbReference type="Google" id="ProtNLM"/>
    </source>
</evidence>
<proteinExistence type="predicted"/>
<dbReference type="EMBL" id="PVWQ01000002">
    <property type="protein sequence ID" value="RDW90656.1"/>
    <property type="molecule type" value="Genomic_DNA"/>
</dbReference>